<name>A0A158QWN7_NIPBR</name>
<evidence type="ECO:0000313" key="3">
    <source>
        <dbReference type="Proteomes" id="UP000271162"/>
    </source>
</evidence>
<evidence type="ECO:0000313" key="4">
    <source>
        <dbReference type="WBParaSite" id="NBR_0000056701-mRNA-1"/>
    </source>
</evidence>
<feature type="compositionally biased region" description="Basic and acidic residues" evidence="1">
    <location>
        <begin position="134"/>
        <end position="152"/>
    </location>
</feature>
<feature type="compositionally biased region" description="Basic and acidic residues" evidence="1">
    <location>
        <begin position="101"/>
        <end position="118"/>
    </location>
</feature>
<evidence type="ECO:0000313" key="2">
    <source>
        <dbReference type="EMBL" id="VDL63324.1"/>
    </source>
</evidence>
<dbReference type="WBParaSite" id="NBR_0000056701-mRNA-1">
    <property type="protein sequence ID" value="NBR_0000056701-mRNA-1"/>
    <property type="gene ID" value="NBR_0000056701"/>
</dbReference>
<dbReference type="Proteomes" id="UP000271162">
    <property type="component" value="Unassembled WGS sequence"/>
</dbReference>
<protein>
    <submittedName>
        <fullName evidence="4">PDEase domain-containing protein</fullName>
    </submittedName>
</protein>
<proteinExistence type="predicted"/>
<organism evidence="4">
    <name type="scientific">Nippostrongylus brasiliensis</name>
    <name type="common">Rat hookworm</name>
    <dbReference type="NCBI Taxonomy" id="27835"/>
    <lineage>
        <taxon>Eukaryota</taxon>
        <taxon>Metazoa</taxon>
        <taxon>Ecdysozoa</taxon>
        <taxon>Nematoda</taxon>
        <taxon>Chromadorea</taxon>
        <taxon>Rhabditida</taxon>
        <taxon>Rhabditina</taxon>
        <taxon>Rhabditomorpha</taxon>
        <taxon>Strongyloidea</taxon>
        <taxon>Heligmosomidae</taxon>
        <taxon>Nippostrongylus</taxon>
    </lineage>
</organism>
<gene>
    <name evidence="2" type="ORF">NBR_LOCUS568</name>
</gene>
<dbReference type="AlphaFoldDB" id="A0A158QWN7"/>
<accession>A0A158QWN7</accession>
<dbReference type="EMBL" id="UYSL01000268">
    <property type="protein sequence ID" value="VDL63324.1"/>
    <property type="molecule type" value="Genomic_DNA"/>
</dbReference>
<keyword evidence="3" id="KW-1185">Reference proteome</keyword>
<reference evidence="2 3" key="2">
    <citation type="submission" date="2018-11" db="EMBL/GenBank/DDBJ databases">
        <authorList>
            <consortium name="Pathogen Informatics"/>
        </authorList>
    </citation>
    <scope>NUCLEOTIDE SEQUENCE [LARGE SCALE GENOMIC DNA]</scope>
</reference>
<reference evidence="4" key="1">
    <citation type="submission" date="2016-04" db="UniProtKB">
        <authorList>
            <consortium name="WormBaseParasite"/>
        </authorList>
    </citation>
    <scope>IDENTIFICATION</scope>
</reference>
<sequence>MRTSEATSILVNDIVEEDTLENSHIQIEDGPIQRSKIQLLDLSLTERVIPLLISRACQSVLRFIQFVIDDAFQKQQAKEEQAEAQLENKFTKDNAAPIPEKQPEKVEQEQPKLEKKPTQDGAVPVEEGAGGSRKPPDGKNDAEELETARHIEDIDSNIAGKYTFLSTARSNRSTSESVPFEEELTADDVDLYVSLNAIMLDNGSK</sequence>
<evidence type="ECO:0000256" key="1">
    <source>
        <dbReference type="SAM" id="MobiDB-lite"/>
    </source>
</evidence>
<feature type="region of interest" description="Disordered" evidence="1">
    <location>
        <begin position="79"/>
        <end position="152"/>
    </location>
</feature>